<evidence type="ECO:0000259" key="1">
    <source>
        <dbReference type="Pfam" id="PF13349"/>
    </source>
</evidence>
<organism evidence="2 3">
    <name type="scientific">Halalkalibacter suaedae</name>
    <dbReference type="NCBI Taxonomy" id="2822140"/>
    <lineage>
        <taxon>Bacteria</taxon>
        <taxon>Bacillati</taxon>
        <taxon>Bacillota</taxon>
        <taxon>Bacilli</taxon>
        <taxon>Bacillales</taxon>
        <taxon>Bacillaceae</taxon>
        <taxon>Halalkalibacter</taxon>
    </lineage>
</organism>
<dbReference type="RefSeq" id="WP_210597120.1">
    <property type="nucleotide sequence ID" value="NZ_JAGKSQ010000003.1"/>
</dbReference>
<dbReference type="AlphaFoldDB" id="A0A940WW51"/>
<name>A0A940WW51_9BACI</name>
<gene>
    <name evidence="2" type="ORF">J7W16_09845</name>
</gene>
<proteinExistence type="predicted"/>
<dbReference type="EMBL" id="JAGKSQ010000003">
    <property type="protein sequence ID" value="MBP3951438.1"/>
    <property type="molecule type" value="Genomic_DNA"/>
</dbReference>
<protein>
    <submittedName>
        <fullName evidence="2">DUF4097 family beta strand repeat protein</fullName>
    </submittedName>
</protein>
<dbReference type="Proteomes" id="UP000678228">
    <property type="component" value="Unassembled WGS sequence"/>
</dbReference>
<dbReference type="Pfam" id="PF13349">
    <property type="entry name" value="DUF4097"/>
    <property type="match status" value="1"/>
</dbReference>
<reference evidence="2" key="1">
    <citation type="submission" date="2021-03" db="EMBL/GenBank/DDBJ databases">
        <title>Bacillus suaedae sp. nov., isolated from Suaeda aralocaspica.</title>
        <authorList>
            <person name="Lei R.F.R."/>
        </authorList>
    </citation>
    <scope>NUCLEOTIDE SEQUENCE</scope>
    <source>
        <strain evidence="2">YZJH907-2</strain>
    </source>
</reference>
<evidence type="ECO:0000313" key="3">
    <source>
        <dbReference type="Proteomes" id="UP000678228"/>
    </source>
</evidence>
<keyword evidence="3" id="KW-1185">Reference proteome</keyword>
<sequence length="285" mass="31508">MKVLLGILLIVVGVVIFFWNAPISILTSTKTTDRLVSEDMEGINEINLSSTSVDWVFEDGDENLEVELVNPTDKINVNSLKNNQQLKIEIKEKSRWFSFDFSPSRTKAIVRVPKSYKGKVEITTVSGDIDFKQLNQVTSMKARTVSGDMEAKKLIVKEDYIVNTTSGDLSIDEIDAKVIKAESVSGEMKIEQITGKLDLYSVSGDLLIGLAHENKEMKIKTVSGEVDVMIPSANANLTLKTVSGDLRVSQDMKNQDIQNKRISGMIGKGDYALQISTTSGDIIIR</sequence>
<dbReference type="InterPro" id="IPR025164">
    <property type="entry name" value="Toastrack_DUF4097"/>
</dbReference>
<evidence type="ECO:0000313" key="2">
    <source>
        <dbReference type="EMBL" id="MBP3951438.1"/>
    </source>
</evidence>
<accession>A0A940WW51</accession>
<feature type="domain" description="DUF4097" evidence="1">
    <location>
        <begin position="43"/>
        <end position="284"/>
    </location>
</feature>
<comment type="caution">
    <text evidence="2">The sequence shown here is derived from an EMBL/GenBank/DDBJ whole genome shotgun (WGS) entry which is preliminary data.</text>
</comment>